<dbReference type="AlphaFoldDB" id="A0A6G4VG75"/>
<dbReference type="Gene3D" id="3.20.20.120">
    <property type="entry name" value="Enolase-like C-terminal domain"/>
    <property type="match status" value="1"/>
</dbReference>
<dbReference type="Proteomes" id="UP000472335">
    <property type="component" value="Unassembled WGS sequence"/>
</dbReference>
<evidence type="ECO:0000256" key="1">
    <source>
        <dbReference type="ARBA" id="ARBA00001968"/>
    </source>
</evidence>
<organism evidence="8 9">
    <name type="scientific">Streptomyces scabichelini</name>
    <dbReference type="NCBI Taxonomy" id="2711217"/>
    <lineage>
        <taxon>Bacteria</taxon>
        <taxon>Bacillati</taxon>
        <taxon>Actinomycetota</taxon>
        <taxon>Actinomycetes</taxon>
        <taxon>Kitasatosporales</taxon>
        <taxon>Streptomycetaceae</taxon>
        <taxon>Streptomyces</taxon>
    </lineage>
</organism>
<keyword evidence="2" id="KW-0479">Metal-binding</keyword>
<dbReference type="SUPFAM" id="SSF51604">
    <property type="entry name" value="Enolase C-terminal domain-like"/>
    <property type="match status" value="1"/>
</dbReference>
<protein>
    <recommendedName>
        <fullName evidence="5 6">o-succinylbenzoate synthase</fullName>
        <ecNumber evidence="5 6">4.2.1.113</ecNumber>
    </recommendedName>
</protein>
<keyword evidence="9" id="KW-1185">Reference proteome</keyword>
<accession>A0A6G4VG75</accession>
<dbReference type="SFLD" id="SFLDF00009">
    <property type="entry name" value="o-succinylbenzoate_synthase"/>
    <property type="match status" value="1"/>
</dbReference>
<evidence type="ECO:0000256" key="5">
    <source>
        <dbReference type="ARBA" id="ARBA00029491"/>
    </source>
</evidence>
<sequence length="381" mass="40248">MAAAFEFARIHRLRMPLVTPFRTSMATETHRELLLLQLRVDGVDGWAECAADPEPLYYAEYIGGVADLLTTRVLPMIGALPRLTSAAVAQCLTGVPGNPLLKAVVSGAVLDAELKRAGMPLADFLGATRSEVPVGVSIGIQPDTGTLLTSVEGYLAEGYQRIKLKIRPGADLEPLRAVRRAFGDDLALQADANQAYTTADVTHLRRFDELGLQMLEQPFPAEQLLAHARLTQVIDTPVCLDESVTGPDSAATALALGAASIVNIKPARVGGYPAARAIHDLCRSQGVPVWCGGVLESGVGRAGNLALAALPGFTFPGDISATRRYFAEDITAPFELTDGHLTVPTGPGLGVSVDLEALRRFTVSTTEVTASSLPAPSPAHQ</sequence>
<keyword evidence="4 8" id="KW-0456">Lyase</keyword>
<evidence type="ECO:0000313" key="8">
    <source>
        <dbReference type="EMBL" id="NGO13148.1"/>
    </source>
</evidence>
<comment type="caution">
    <text evidence="8">The sequence shown here is derived from an EMBL/GenBank/DDBJ whole genome shotgun (WGS) entry which is preliminary data.</text>
</comment>
<evidence type="ECO:0000313" key="9">
    <source>
        <dbReference type="Proteomes" id="UP000472335"/>
    </source>
</evidence>
<evidence type="ECO:0000256" key="4">
    <source>
        <dbReference type="ARBA" id="ARBA00023239"/>
    </source>
</evidence>
<dbReference type="InterPro" id="IPR029065">
    <property type="entry name" value="Enolase_C-like"/>
</dbReference>
<gene>
    <name evidence="8" type="primary">menC</name>
    <name evidence="8" type="ORF">G5C60_37530</name>
</gene>
<dbReference type="InterPro" id="IPR036849">
    <property type="entry name" value="Enolase-like_C_sf"/>
</dbReference>
<dbReference type="Gene3D" id="3.30.390.10">
    <property type="entry name" value="Enolase-like, N-terminal domain"/>
    <property type="match status" value="1"/>
</dbReference>
<dbReference type="SFLD" id="SFLDG00180">
    <property type="entry name" value="muconate_cycloisomerase"/>
    <property type="match status" value="1"/>
</dbReference>
<comment type="cofactor">
    <cofactor evidence="1">
        <name>a divalent metal cation</name>
        <dbReference type="ChEBI" id="CHEBI:60240"/>
    </cofactor>
</comment>
<dbReference type="NCBIfam" id="TIGR01928">
    <property type="entry name" value="menC_lowGC_arch"/>
    <property type="match status" value="1"/>
</dbReference>
<dbReference type="PANTHER" id="PTHR48073:SF5">
    <property type="entry name" value="O-SUCCINYLBENZOATE SYNTHASE"/>
    <property type="match status" value="1"/>
</dbReference>
<dbReference type="InterPro" id="IPR029017">
    <property type="entry name" value="Enolase-like_N"/>
</dbReference>
<dbReference type="GO" id="GO:0016854">
    <property type="term" value="F:racemase and epimerase activity"/>
    <property type="evidence" value="ECO:0007669"/>
    <property type="project" value="UniProtKB-ARBA"/>
</dbReference>
<dbReference type="Pfam" id="PF13378">
    <property type="entry name" value="MR_MLE_C"/>
    <property type="match status" value="1"/>
</dbReference>
<dbReference type="InterPro" id="IPR010197">
    <property type="entry name" value="OSBS/NAAAR"/>
</dbReference>
<dbReference type="PANTHER" id="PTHR48073">
    <property type="entry name" value="O-SUCCINYLBENZOATE SYNTHASE-RELATED"/>
    <property type="match status" value="1"/>
</dbReference>
<dbReference type="UniPathway" id="UPA00079"/>
<proteinExistence type="predicted"/>
<evidence type="ECO:0000256" key="3">
    <source>
        <dbReference type="ARBA" id="ARBA00022842"/>
    </source>
</evidence>
<keyword evidence="3" id="KW-0460">Magnesium</keyword>
<dbReference type="InterPro" id="IPR013342">
    <property type="entry name" value="Mandelate_racemase_C"/>
</dbReference>
<dbReference type="SFLD" id="SFLDS00001">
    <property type="entry name" value="Enolase"/>
    <property type="match status" value="1"/>
</dbReference>
<dbReference type="UniPathway" id="UPA01057">
    <property type="reaction ID" value="UER00165"/>
</dbReference>
<feature type="domain" description="Mandelate racemase/muconate lactonizing enzyme C-terminal" evidence="7">
    <location>
        <begin position="144"/>
        <end position="237"/>
    </location>
</feature>
<dbReference type="GO" id="GO:0046872">
    <property type="term" value="F:metal ion binding"/>
    <property type="evidence" value="ECO:0007669"/>
    <property type="project" value="UniProtKB-KW"/>
</dbReference>
<evidence type="ECO:0000256" key="2">
    <source>
        <dbReference type="ARBA" id="ARBA00022723"/>
    </source>
</evidence>
<dbReference type="SUPFAM" id="SSF54826">
    <property type="entry name" value="Enolase N-terminal domain-like"/>
    <property type="match status" value="1"/>
</dbReference>
<reference evidence="8 9" key="1">
    <citation type="submission" date="2020-02" db="EMBL/GenBank/DDBJ databases">
        <title>Whole-genome analyses of novel actinobacteria.</title>
        <authorList>
            <person name="Sahin N."/>
            <person name="Gencbay T."/>
        </authorList>
    </citation>
    <scope>NUCLEOTIDE SEQUENCE [LARGE SCALE GENOMIC DNA]</scope>
    <source>
        <strain evidence="8 9">HC44</strain>
    </source>
</reference>
<evidence type="ECO:0000256" key="6">
    <source>
        <dbReference type="NCBIfam" id="TIGR01928"/>
    </source>
</evidence>
<dbReference type="EMBL" id="JAAKZY010000173">
    <property type="protein sequence ID" value="NGO13148.1"/>
    <property type="molecule type" value="Genomic_DNA"/>
</dbReference>
<dbReference type="InterPro" id="IPR013341">
    <property type="entry name" value="Mandelate_racemase_N_dom"/>
</dbReference>
<name>A0A6G4VG75_9ACTN</name>
<dbReference type="SMART" id="SM00922">
    <property type="entry name" value="MR_MLE"/>
    <property type="match status" value="1"/>
</dbReference>
<evidence type="ECO:0000259" key="7">
    <source>
        <dbReference type="SMART" id="SM00922"/>
    </source>
</evidence>
<dbReference type="GO" id="GO:0009234">
    <property type="term" value="P:menaquinone biosynthetic process"/>
    <property type="evidence" value="ECO:0007669"/>
    <property type="project" value="UniProtKB-UniRule"/>
</dbReference>
<dbReference type="EC" id="4.2.1.113" evidence="5 6"/>
<dbReference type="GO" id="GO:0043748">
    <property type="term" value="F:O-succinylbenzoate synthase activity"/>
    <property type="evidence" value="ECO:0007669"/>
    <property type="project" value="UniProtKB-EC"/>
</dbReference>
<dbReference type="Pfam" id="PF02746">
    <property type="entry name" value="MR_MLE_N"/>
    <property type="match status" value="1"/>
</dbReference>